<gene>
    <name evidence="2" type="ORF">AFUS01_LOCUS26240</name>
</gene>
<name>A0A8J2KL99_9HEXA</name>
<sequence>MTVAHQTGQSYSTVGTAISNMIPSILVESIRDQRTDSEDSSDVGPINKNANTSNFSSHNVTDNGMNNLHVDSDDDFKEPMNANTKVKCTTNICAVPLTTTKPVEDDLVHLLNAKYEDKGDHVIVCTDETSVIIPKQFRFTLSTSHWDDYIEHRITRKGNVVRGFRRGWLDLLRSQLLEHNLCCVFNFKRQHANKGREGIIYKGYGYCAHKEDCWTCVQVTGLKHPVEDKIVFTVRQDDTVATEIAAKFAPAFRRRCGNFSDVPTGDILRHIRSEVLKEHDLHQDPIIDLRERMKIYTSVHRYLHHATIQSTFNCILTSIYLLELYIWVHLLQPLVRCKEGKQKLSRYAKKAMDVLQGRCVRFEADLFAYMRSKQMVVPRKSTSSTWLQGFPFISWGTFAEDNADFVFVNTFSAIKSKRLASTQL</sequence>
<organism evidence="2 3">
    <name type="scientific">Allacma fusca</name>
    <dbReference type="NCBI Taxonomy" id="39272"/>
    <lineage>
        <taxon>Eukaryota</taxon>
        <taxon>Metazoa</taxon>
        <taxon>Ecdysozoa</taxon>
        <taxon>Arthropoda</taxon>
        <taxon>Hexapoda</taxon>
        <taxon>Collembola</taxon>
        <taxon>Symphypleona</taxon>
        <taxon>Sminthuridae</taxon>
        <taxon>Allacma</taxon>
    </lineage>
</organism>
<feature type="compositionally biased region" description="Polar residues" evidence="1">
    <location>
        <begin position="48"/>
        <end position="66"/>
    </location>
</feature>
<dbReference type="Proteomes" id="UP000708208">
    <property type="component" value="Unassembled WGS sequence"/>
</dbReference>
<comment type="caution">
    <text evidence="2">The sequence shown here is derived from an EMBL/GenBank/DDBJ whole genome shotgun (WGS) entry which is preliminary data.</text>
</comment>
<accession>A0A8J2KL99</accession>
<evidence type="ECO:0000313" key="2">
    <source>
        <dbReference type="EMBL" id="CAG7815571.1"/>
    </source>
</evidence>
<dbReference type="OrthoDB" id="9977129at2759"/>
<dbReference type="EMBL" id="CAJVCH010347064">
    <property type="protein sequence ID" value="CAG7815571.1"/>
    <property type="molecule type" value="Genomic_DNA"/>
</dbReference>
<evidence type="ECO:0000313" key="3">
    <source>
        <dbReference type="Proteomes" id="UP000708208"/>
    </source>
</evidence>
<evidence type="ECO:0000256" key="1">
    <source>
        <dbReference type="SAM" id="MobiDB-lite"/>
    </source>
</evidence>
<proteinExistence type="predicted"/>
<keyword evidence="3" id="KW-1185">Reference proteome</keyword>
<dbReference type="AlphaFoldDB" id="A0A8J2KL99"/>
<feature type="region of interest" description="Disordered" evidence="1">
    <location>
        <begin position="32"/>
        <end position="69"/>
    </location>
</feature>
<protein>
    <submittedName>
        <fullName evidence="2">Uncharacterized protein</fullName>
    </submittedName>
</protein>
<reference evidence="2" key="1">
    <citation type="submission" date="2021-06" db="EMBL/GenBank/DDBJ databases">
        <authorList>
            <person name="Hodson N. C."/>
            <person name="Mongue J. A."/>
            <person name="Jaron S. K."/>
        </authorList>
    </citation>
    <scope>NUCLEOTIDE SEQUENCE</scope>
</reference>